<dbReference type="InterPro" id="IPR023213">
    <property type="entry name" value="CAT-like_dom_sf"/>
</dbReference>
<dbReference type="InterPro" id="IPR001242">
    <property type="entry name" value="Condensation_dom"/>
</dbReference>
<name>A0A1Z1WST3_9ACTN</name>
<dbReference type="GO" id="GO:0003824">
    <property type="term" value="F:catalytic activity"/>
    <property type="evidence" value="ECO:0007669"/>
    <property type="project" value="InterPro"/>
</dbReference>
<gene>
    <name evidence="2" type="ORF">SMD44_08936</name>
</gene>
<dbReference type="Gene3D" id="3.30.559.10">
    <property type="entry name" value="Chloramphenicol acetyltransferase-like domain"/>
    <property type="match status" value="1"/>
</dbReference>
<evidence type="ECO:0000313" key="2">
    <source>
        <dbReference type="EMBL" id="ARX89449.1"/>
    </source>
</evidence>
<dbReference type="GO" id="GO:0008610">
    <property type="term" value="P:lipid biosynthetic process"/>
    <property type="evidence" value="ECO:0007669"/>
    <property type="project" value="UniProtKB-ARBA"/>
</dbReference>
<dbReference type="SUPFAM" id="SSF52777">
    <property type="entry name" value="CoA-dependent acyltransferases"/>
    <property type="match status" value="2"/>
</dbReference>
<evidence type="ECO:0000259" key="1">
    <source>
        <dbReference type="Pfam" id="PF00668"/>
    </source>
</evidence>
<dbReference type="Gene3D" id="3.30.559.30">
    <property type="entry name" value="Nonribosomal peptide synthetase, condensation domain"/>
    <property type="match status" value="1"/>
</dbReference>
<accession>A0A1Z1WST3</accession>
<protein>
    <submittedName>
        <fullName evidence="2">Peptide synthetase</fullName>
    </submittedName>
</protein>
<keyword evidence="3" id="KW-1185">Reference proteome</keyword>
<dbReference type="PANTHER" id="PTHR45398">
    <property type="match status" value="1"/>
</dbReference>
<reference evidence="2 3" key="1">
    <citation type="submission" date="2017-05" db="EMBL/GenBank/DDBJ databases">
        <title>Streptomyces alboflavus Genome sequencing and assembly.</title>
        <authorList>
            <person name="Wang Y."/>
            <person name="Du B."/>
            <person name="Ding Y."/>
            <person name="Liu H."/>
            <person name="Hou Q."/>
            <person name="Liu K."/>
            <person name="Wang C."/>
            <person name="Yao L."/>
        </authorList>
    </citation>
    <scope>NUCLEOTIDE SEQUENCE [LARGE SCALE GENOMIC DNA]</scope>
    <source>
        <strain evidence="2 3">MDJK44</strain>
    </source>
</reference>
<dbReference type="Proteomes" id="UP000195880">
    <property type="component" value="Chromosome"/>
</dbReference>
<dbReference type="PANTHER" id="PTHR45398:SF1">
    <property type="entry name" value="ENZYME, PUTATIVE (JCVI)-RELATED"/>
    <property type="match status" value="1"/>
</dbReference>
<proteinExistence type="predicted"/>
<feature type="domain" description="Condensation" evidence="1">
    <location>
        <begin position="3"/>
        <end position="236"/>
    </location>
</feature>
<dbReference type="Pfam" id="PF00668">
    <property type="entry name" value="Condensation"/>
    <property type="match status" value="1"/>
</dbReference>
<dbReference type="KEGG" id="salf:SMD44_08936"/>
<dbReference type="EMBL" id="CP021748">
    <property type="protein sequence ID" value="ARX89449.1"/>
    <property type="molecule type" value="Genomic_DNA"/>
</dbReference>
<dbReference type="AlphaFoldDB" id="A0A1Z1WST3"/>
<sequence length="243" mass="27151">MRVVWSFHHLILDGWSLFHVLSDVFAGHARITGAPGADDSLTARPDRRPYRDYVAWLRERDTVEAEQHWRDRLLGLSETTPLPYDREPRESHRAESTDAVRVTVPEVTSRALEDLARAEGLTVNTLVQGAWAVLLSRQAGRADVVFGTTVSGRPPELPGAEDMAGLFISTLPTRVAVAGEGTLLDWLRDLQRGQSEDRRFDHVPLTRMKAFTELPERAALFDSIVVFENYPVDDDLAAAHGCD</sequence>
<organism evidence="2 3">
    <name type="scientific">Streptomyces alboflavus</name>
    <dbReference type="NCBI Taxonomy" id="67267"/>
    <lineage>
        <taxon>Bacteria</taxon>
        <taxon>Bacillati</taxon>
        <taxon>Actinomycetota</taxon>
        <taxon>Actinomycetes</taxon>
        <taxon>Kitasatosporales</taxon>
        <taxon>Streptomycetaceae</taxon>
        <taxon>Streptomyces</taxon>
    </lineage>
</organism>
<evidence type="ECO:0000313" key="3">
    <source>
        <dbReference type="Proteomes" id="UP000195880"/>
    </source>
</evidence>